<dbReference type="EMBL" id="GGEC01058888">
    <property type="protein sequence ID" value="MBX39372.1"/>
    <property type="molecule type" value="Transcribed_RNA"/>
</dbReference>
<evidence type="ECO:0000313" key="1">
    <source>
        <dbReference type="EMBL" id="MBX39372.1"/>
    </source>
</evidence>
<protein>
    <submittedName>
        <fullName evidence="1">Uncharacterized protein</fullName>
    </submittedName>
</protein>
<sequence length="50" mass="5717">MLLLTLFSLLDGRHILFPSRTWHLLVLRRFTGLEASSGDQPVLVHVLYPS</sequence>
<proteinExistence type="predicted"/>
<name>A0A2P2NA72_RHIMU</name>
<organism evidence="1">
    <name type="scientific">Rhizophora mucronata</name>
    <name type="common">Asiatic mangrove</name>
    <dbReference type="NCBI Taxonomy" id="61149"/>
    <lineage>
        <taxon>Eukaryota</taxon>
        <taxon>Viridiplantae</taxon>
        <taxon>Streptophyta</taxon>
        <taxon>Embryophyta</taxon>
        <taxon>Tracheophyta</taxon>
        <taxon>Spermatophyta</taxon>
        <taxon>Magnoliopsida</taxon>
        <taxon>eudicotyledons</taxon>
        <taxon>Gunneridae</taxon>
        <taxon>Pentapetalae</taxon>
        <taxon>rosids</taxon>
        <taxon>fabids</taxon>
        <taxon>Malpighiales</taxon>
        <taxon>Rhizophoraceae</taxon>
        <taxon>Rhizophora</taxon>
    </lineage>
</organism>
<dbReference type="AlphaFoldDB" id="A0A2P2NA72"/>
<accession>A0A2P2NA72</accession>
<reference evidence="1" key="1">
    <citation type="submission" date="2018-02" db="EMBL/GenBank/DDBJ databases">
        <title>Rhizophora mucronata_Transcriptome.</title>
        <authorList>
            <person name="Meera S.P."/>
            <person name="Sreeshan A."/>
            <person name="Augustine A."/>
        </authorList>
    </citation>
    <scope>NUCLEOTIDE SEQUENCE</scope>
    <source>
        <tissue evidence="1">Leaf</tissue>
    </source>
</reference>